<dbReference type="Proteomes" id="UP000075578">
    <property type="component" value="Unassembled WGS sequence"/>
</dbReference>
<evidence type="ECO:0000256" key="2">
    <source>
        <dbReference type="ARBA" id="ARBA00022741"/>
    </source>
</evidence>
<dbReference type="NCBIfam" id="TIGR03125">
    <property type="entry name" value="citrate_citG"/>
    <property type="match status" value="1"/>
</dbReference>
<keyword evidence="1" id="KW-0808">Transferase</keyword>
<dbReference type="Pfam" id="PF01874">
    <property type="entry name" value="CitG"/>
    <property type="match status" value="1"/>
</dbReference>
<evidence type="ECO:0000256" key="3">
    <source>
        <dbReference type="ARBA" id="ARBA00022840"/>
    </source>
</evidence>
<evidence type="ECO:0000313" key="4">
    <source>
        <dbReference type="EMBL" id="KYC51201.1"/>
    </source>
</evidence>
<dbReference type="GO" id="GO:0005524">
    <property type="term" value="F:ATP binding"/>
    <property type="evidence" value="ECO:0007669"/>
    <property type="project" value="UniProtKB-KW"/>
</dbReference>
<dbReference type="GO" id="GO:0051191">
    <property type="term" value="P:prosthetic group biosynthetic process"/>
    <property type="evidence" value="ECO:0007669"/>
    <property type="project" value="TreeGrafter"/>
</dbReference>
<dbReference type="GO" id="GO:0046917">
    <property type="term" value="F:triphosphoribosyl-dephospho-CoA synthase activity"/>
    <property type="evidence" value="ECO:0007669"/>
    <property type="project" value="InterPro"/>
</dbReference>
<protein>
    <submittedName>
        <fullName evidence="4">Triphosphoribosyl-dephospho-CoA synthase</fullName>
    </submittedName>
</protein>
<proteinExistence type="inferred from homology"/>
<accession>A0A150J1U2</accession>
<dbReference type="AlphaFoldDB" id="A0A150J1U2"/>
<dbReference type="InterPro" id="IPR002736">
    <property type="entry name" value="CitG"/>
</dbReference>
<dbReference type="Gene3D" id="1.10.4200.10">
    <property type="entry name" value="Triphosphoribosyl-dephospho-CoA protein"/>
    <property type="match status" value="1"/>
</dbReference>
<reference evidence="4 5" key="1">
    <citation type="journal article" date="2016" name="ISME J.">
        <title>Chasing the elusive Euryarchaeota class WSA2: genomes reveal a uniquely fastidious methyl-reducing methanogen.</title>
        <authorList>
            <person name="Nobu M.K."/>
            <person name="Narihiro T."/>
            <person name="Kuroda K."/>
            <person name="Mei R."/>
            <person name="Liu W.T."/>
        </authorList>
    </citation>
    <scope>NUCLEOTIDE SEQUENCE [LARGE SCALE GENOMIC DNA]</scope>
    <source>
        <strain evidence="4">U1lsi0528_Bin089</strain>
    </source>
</reference>
<dbReference type="PANTHER" id="PTHR30201:SF2">
    <property type="entry name" value="2-(5''-TRIPHOSPHORIBOSYL)-3'-DEPHOSPHOCOENZYME-A SYNTHASE"/>
    <property type="match status" value="1"/>
</dbReference>
<evidence type="ECO:0000256" key="1">
    <source>
        <dbReference type="ARBA" id="ARBA00022679"/>
    </source>
</evidence>
<dbReference type="HAMAP" id="MF_00397">
    <property type="entry name" value="CitG"/>
    <property type="match status" value="1"/>
</dbReference>
<gene>
    <name evidence="4" type="ORF">AMQ74_01157</name>
</gene>
<dbReference type="InterPro" id="IPR017551">
    <property type="entry name" value="TriPribosyl-deP-CoA_syn_CitG"/>
</dbReference>
<keyword evidence="3" id="KW-0067">ATP-binding</keyword>
<dbReference type="PATRIC" id="fig|1705564.3.peg.1201"/>
<sequence>MKKVDILGELATRSILLEVSSHPKPGLVTPFSQGAHRDMDFTLFMKSTAVLSQGFKEVSHFGYNYKGDLENMLPPLRKLGLEVEHRMFEVTNGINTQKGLIFLFYLILGSSGYLLSKRKLSTKNISSSVAKITKGITEKELGTIKKSKKNLSKGENTFVKYGITGIRGEVEKGLPTVMDIGLPEFKKAYQITQDINKSSLHALIAIMSVAEDTNIISRNGIDAYYDVQKKASEILQVGGILTPIGLSKILDLEMDFLKRNISPGGAADLLSATLFYYFLEKEI</sequence>
<keyword evidence="2" id="KW-0547">Nucleotide-binding</keyword>
<evidence type="ECO:0000313" key="5">
    <source>
        <dbReference type="Proteomes" id="UP000075578"/>
    </source>
</evidence>
<name>A0A150J1U2_9EURY</name>
<organism evidence="4 5">
    <name type="scientific">Candidatus Methanofastidiosum methylothiophilum</name>
    <dbReference type="NCBI Taxonomy" id="1705564"/>
    <lineage>
        <taxon>Archaea</taxon>
        <taxon>Methanobacteriati</taxon>
        <taxon>Methanobacteriota</taxon>
        <taxon>Stenosarchaea group</taxon>
        <taxon>Candidatus Methanofastidiosia</taxon>
        <taxon>Candidatus Methanofastidiosales</taxon>
        <taxon>Candidatus Methanofastidiosaceae</taxon>
        <taxon>Candidatus Methanofastidiosum</taxon>
    </lineage>
</organism>
<dbReference type="PANTHER" id="PTHR30201">
    <property type="entry name" value="TRIPHOSPHORIBOSYL-DEPHOSPHO-COA SYNTHASE"/>
    <property type="match status" value="1"/>
</dbReference>
<dbReference type="EMBL" id="LNGD01000070">
    <property type="protein sequence ID" value="KYC51201.1"/>
    <property type="molecule type" value="Genomic_DNA"/>
</dbReference>
<comment type="caution">
    <text evidence="4">The sequence shown here is derived from an EMBL/GenBank/DDBJ whole genome shotgun (WGS) entry which is preliminary data.</text>
</comment>